<dbReference type="Proteomes" id="UP001499954">
    <property type="component" value="Unassembled WGS sequence"/>
</dbReference>
<keyword evidence="1" id="KW-1133">Transmembrane helix</keyword>
<accession>A0ABN2QZ64</accession>
<dbReference type="EMBL" id="BAAAMK010000007">
    <property type="protein sequence ID" value="GAA1960681.1"/>
    <property type="molecule type" value="Genomic_DNA"/>
</dbReference>
<feature type="transmembrane region" description="Helical" evidence="1">
    <location>
        <begin position="172"/>
        <end position="193"/>
    </location>
</feature>
<organism evidence="3 4">
    <name type="scientific">Agromyces allii</name>
    <dbReference type="NCBI Taxonomy" id="393607"/>
    <lineage>
        <taxon>Bacteria</taxon>
        <taxon>Bacillati</taxon>
        <taxon>Actinomycetota</taxon>
        <taxon>Actinomycetes</taxon>
        <taxon>Micrococcales</taxon>
        <taxon>Microbacteriaceae</taxon>
        <taxon>Agromyces</taxon>
    </lineage>
</organism>
<keyword evidence="4" id="KW-1185">Reference proteome</keyword>
<proteinExistence type="predicted"/>
<name>A0ABN2QZ64_9MICO</name>
<feature type="transmembrane region" description="Helical" evidence="1">
    <location>
        <begin position="98"/>
        <end position="119"/>
    </location>
</feature>
<comment type="caution">
    <text evidence="3">The sequence shown here is derived from an EMBL/GenBank/DDBJ whole genome shotgun (WGS) entry which is preliminary data.</text>
</comment>
<sequence length="246" mass="26731">MTNTPTLSPAGWYPAPDGSATTWWWDGATWSQQRPTPPPVSSPAIAKLALTTQVLLIVCGVLAVATIGLEAFGINAVANFLNGSDTTTDALDIYDRSTSVVSIATTIAIIATGILWAIWQYRAARHLAGLTRRSAGWHAGSWFVPIVSFWFPYQNISDLWRAMGRTRPSWQIAWWVLFIGSNILVGQSTRLYLAAQDLEQFRVAMWVNLVGEILAVAAVPLACLIVRGITQGLMLRPTDPVPSPGA</sequence>
<feature type="transmembrane region" description="Helical" evidence="1">
    <location>
        <begin position="54"/>
        <end position="78"/>
    </location>
</feature>
<dbReference type="InterPro" id="IPR025565">
    <property type="entry name" value="DUF4328"/>
</dbReference>
<keyword evidence="1" id="KW-0812">Transmembrane</keyword>
<gene>
    <name evidence="3" type="ORF">GCM10009717_29300</name>
</gene>
<reference evidence="3 4" key="1">
    <citation type="journal article" date="2019" name="Int. J. Syst. Evol. Microbiol.">
        <title>The Global Catalogue of Microorganisms (GCM) 10K type strain sequencing project: providing services to taxonomists for standard genome sequencing and annotation.</title>
        <authorList>
            <consortium name="The Broad Institute Genomics Platform"/>
            <consortium name="The Broad Institute Genome Sequencing Center for Infectious Disease"/>
            <person name="Wu L."/>
            <person name="Ma J."/>
        </authorList>
    </citation>
    <scope>NUCLEOTIDE SEQUENCE [LARGE SCALE GENOMIC DNA]</scope>
    <source>
        <strain evidence="3 4">JCM 13584</strain>
    </source>
</reference>
<evidence type="ECO:0000313" key="3">
    <source>
        <dbReference type="EMBL" id="GAA1960681.1"/>
    </source>
</evidence>
<evidence type="ECO:0000313" key="4">
    <source>
        <dbReference type="Proteomes" id="UP001499954"/>
    </source>
</evidence>
<keyword evidence="1" id="KW-0472">Membrane</keyword>
<evidence type="ECO:0000259" key="2">
    <source>
        <dbReference type="Pfam" id="PF14219"/>
    </source>
</evidence>
<feature type="transmembrane region" description="Helical" evidence="1">
    <location>
        <begin position="205"/>
        <end position="229"/>
    </location>
</feature>
<evidence type="ECO:0000256" key="1">
    <source>
        <dbReference type="SAM" id="Phobius"/>
    </source>
</evidence>
<dbReference type="RefSeq" id="WP_170298521.1">
    <property type="nucleotide sequence ID" value="NZ_BAAAMK010000007.1"/>
</dbReference>
<feature type="domain" description="DUF4328" evidence="2">
    <location>
        <begin position="87"/>
        <end position="231"/>
    </location>
</feature>
<dbReference type="Pfam" id="PF14219">
    <property type="entry name" value="DUF4328"/>
    <property type="match status" value="1"/>
</dbReference>
<feature type="transmembrane region" description="Helical" evidence="1">
    <location>
        <begin position="135"/>
        <end position="152"/>
    </location>
</feature>
<protein>
    <recommendedName>
        <fullName evidence="2">DUF4328 domain-containing protein</fullName>
    </recommendedName>
</protein>